<dbReference type="Proteomes" id="UP000012488">
    <property type="component" value="Chromosome"/>
</dbReference>
<accession>A0A6B9FSF2</accession>
<gene>
    <name evidence="1" type="ORF">MMSR116_24935</name>
</gene>
<evidence type="ECO:0000313" key="2">
    <source>
        <dbReference type="Proteomes" id="UP000012488"/>
    </source>
</evidence>
<sequence>MNLPIANIRTDRHVAPYVSLGRSRPDLKPVAPSEPRTSAQIFADGEHARRQCDALLASRPDMLLLGSPEEVAALDASIEHARIRMAQAHAQHAAALVSEAEAQAAHEAEQKRRKDLHRKAMKASAEVEKLATEYVTEAQRLVPLLERIRERAALIESANFALPDGVDPVPTGEPPCRWEGRLDQPHASIASRVRLPNPGNGTGFIWGEIAAPLPYRIVHDPR</sequence>
<dbReference type="KEGG" id="mmes:MMSR116_24935"/>
<dbReference type="EMBL" id="CP043538">
    <property type="protein sequence ID" value="QGY04789.1"/>
    <property type="molecule type" value="Genomic_DNA"/>
</dbReference>
<reference evidence="1 2" key="1">
    <citation type="journal article" date="2012" name="Genet. Mol. Biol.">
        <title>Analysis of 16S rRNA and mxaF genes revealing insights into Methylobacterium niche-specific plant association.</title>
        <authorList>
            <person name="Dourado M.N."/>
            <person name="Andreote F.D."/>
            <person name="Dini-Andreote F."/>
            <person name="Conti R."/>
            <person name="Araujo J.M."/>
            <person name="Araujo W.L."/>
        </authorList>
    </citation>
    <scope>NUCLEOTIDE SEQUENCE [LARGE SCALE GENOMIC DNA]</scope>
    <source>
        <strain evidence="1 2">SR1.6/6</strain>
    </source>
</reference>
<dbReference type="AlphaFoldDB" id="A0A6B9FSF2"/>
<evidence type="ECO:0000313" key="1">
    <source>
        <dbReference type="EMBL" id="QGY04789.1"/>
    </source>
</evidence>
<proteinExistence type="predicted"/>
<dbReference type="OrthoDB" id="7992616at2"/>
<dbReference type="RefSeq" id="WP_010685517.1">
    <property type="nucleotide sequence ID" value="NZ_CP043538.1"/>
</dbReference>
<organism evidence="1 2">
    <name type="scientific">Methylobacterium mesophilicum SR1.6/6</name>
    <dbReference type="NCBI Taxonomy" id="908290"/>
    <lineage>
        <taxon>Bacteria</taxon>
        <taxon>Pseudomonadati</taxon>
        <taxon>Pseudomonadota</taxon>
        <taxon>Alphaproteobacteria</taxon>
        <taxon>Hyphomicrobiales</taxon>
        <taxon>Methylobacteriaceae</taxon>
        <taxon>Methylobacterium</taxon>
    </lineage>
</organism>
<name>A0A6B9FSF2_9HYPH</name>
<protein>
    <submittedName>
        <fullName evidence="1">Uncharacterized protein</fullName>
    </submittedName>
</protein>
<reference evidence="1 2" key="2">
    <citation type="journal article" date="2013" name="Genome Announc.">
        <title>Draft Genome Sequence of Methylobacterium mesophilicum Strain SR1.6/6, Isolated from Citrus sinensis.</title>
        <authorList>
            <person name="Marinho Almeida D."/>
            <person name="Dini-Andreote F."/>
            <person name="Camargo Neves A.A."/>
            <person name="Juca Ramos R.T."/>
            <person name="Andreote F.D."/>
            <person name="Carneiro A.R."/>
            <person name="Oliveira de Souza Lima A."/>
            <person name="Caracciolo Gomes de Sa P.H."/>
            <person name="Ribeiro Barbosa M.S."/>
            <person name="Araujo W.L."/>
            <person name="Silva A."/>
        </authorList>
    </citation>
    <scope>NUCLEOTIDE SEQUENCE [LARGE SCALE GENOMIC DNA]</scope>
    <source>
        <strain evidence="1 2">SR1.6/6</strain>
    </source>
</reference>